<dbReference type="EMBL" id="HBIO01012080">
    <property type="protein sequence ID" value="CAE0464553.1"/>
    <property type="molecule type" value="Transcribed_RNA"/>
</dbReference>
<organism evidence="2">
    <name type="scientific">Chaetoceros debilis</name>
    <dbReference type="NCBI Taxonomy" id="122233"/>
    <lineage>
        <taxon>Eukaryota</taxon>
        <taxon>Sar</taxon>
        <taxon>Stramenopiles</taxon>
        <taxon>Ochrophyta</taxon>
        <taxon>Bacillariophyta</taxon>
        <taxon>Coscinodiscophyceae</taxon>
        <taxon>Chaetocerotophycidae</taxon>
        <taxon>Chaetocerotales</taxon>
        <taxon>Chaetocerotaceae</taxon>
        <taxon>Chaetoceros</taxon>
    </lineage>
</organism>
<evidence type="ECO:0000256" key="1">
    <source>
        <dbReference type="SAM" id="Phobius"/>
    </source>
</evidence>
<accession>A0A7S3Q3I4</accession>
<reference evidence="2" key="1">
    <citation type="submission" date="2021-01" db="EMBL/GenBank/DDBJ databases">
        <authorList>
            <person name="Corre E."/>
            <person name="Pelletier E."/>
            <person name="Niang G."/>
            <person name="Scheremetjew M."/>
            <person name="Finn R."/>
            <person name="Kale V."/>
            <person name="Holt S."/>
            <person name="Cochrane G."/>
            <person name="Meng A."/>
            <person name="Brown T."/>
            <person name="Cohen L."/>
        </authorList>
    </citation>
    <scope>NUCLEOTIDE SEQUENCE</scope>
    <source>
        <strain evidence="2">MM31A-1</strain>
    </source>
</reference>
<sequence>MTSRHLDCDNWEDAKQSIMLKYDKNGDGKLDGSKVGDFVDEYMSTLHKQQSLADVKNTQSKVINITVILIILLSVSNLGTAFLAANLAKDIHIIDGRMVSNDGTKSAITTRRSVKAFSVVGVEDMGLPADRRLEDDYETTIACYTDDEAKEIYNTVVEEGRANLVVRDPREPAAERVVPVNGEAQRRMLDISRKLQSRDSGEGSTFTIMYEFPDSRVRFVPEDFDCVMRLVDDTESVDPEPLTLRTVGVQRRLL</sequence>
<feature type="transmembrane region" description="Helical" evidence="1">
    <location>
        <begin position="62"/>
        <end position="88"/>
    </location>
</feature>
<dbReference type="AlphaFoldDB" id="A0A7S3Q3I4"/>
<keyword evidence="1" id="KW-0472">Membrane</keyword>
<evidence type="ECO:0000313" key="2">
    <source>
        <dbReference type="EMBL" id="CAE0464553.1"/>
    </source>
</evidence>
<keyword evidence="1" id="KW-0812">Transmembrane</keyword>
<keyword evidence="1" id="KW-1133">Transmembrane helix</keyword>
<name>A0A7S3Q3I4_9STRA</name>
<proteinExistence type="predicted"/>
<gene>
    <name evidence="2" type="ORF">CDEB00056_LOCUS9394</name>
</gene>
<protein>
    <submittedName>
        <fullName evidence="2">Uncharacterized protein</fullName>
    </submittedName>
</protein>